<evidence type="ECO:0000256" key="7">
    <source>
        <dbReference type="ARBA" id="ARBA00023237"/>
    </source>
</evidence>
<sequence length="142" mass="14595">GGNTTIDPKDGSITTNNIGGTGKNNINDAIGTLNQSNQELGNKITNLGDQLQQVFYDTNKRIDDVEKKANAGIAAAMALENAPFVAGKYTYAVGAAYHGGENAVGVTLRKTSDNGRWSITGGVAAASQGEPSVRVGISGVIN</sequence>
<gene>
    <name evidence="10" type="ORF">GNY86_21170</name>
</gene>
<name>A0A6I4HTP4_ACIBA</name>
<organism evidence="10 11">
    <name type="scientific">Acinetobacter baumannii</name>
    <dbReference type="NCBI Taxonomy" id="470"/>
    <lineage>
        <taxon>Bacteria</taxon>
        <taxon>Pseudomonadati</taxon>
        <taxon>Pseudomonadota</taxon>
        <taxon>Gammaproteobacteria</taxon>
        <taxon>Moraxellales</taxon>
        <taxon>Moraxellaceae</taxon>
        <taxon>Acinetobacter</taxon>
        <taxon>Acinetobacter calcoaceticus/baumannii complex</taxon>
    </lineage>
</organism>
<evidence type="ECO:0000256" key="5">
    <source>
        <dbReference type="ARBA" id="ARBA00022729"/>
    </source>
</evidence>
<evidence type="ECO:0000256" key="2">
    <source>
        <dbReference type="ARBA" id="ARBA00004442"/>
    </source>
</evidence>
<keyword evidence="3" id="KW-1134">Transmembrane beta strand</keyword>
<evidence type="ECO:0000313" key="11">
    <source>
        <dbReference type="Proteomes" id="UP000439424"/>
    </source>
</evidence>
<dbReference type="InterPro" id="IPR005594">
    <property type="entry name" value="YadA_C"/>
</dbReference>
<evidence type="ECO:0000256" key="8">
    <source>
        <dbReference type="SAM" id="MobiDB-lite"/>
    </source>
</evidence>
<dbReference type="Gene3D" id="3.30.1300.30">
    <property type="entry name" value="GSPII I/J protein-like"/>
    <property type="match status" value="1"/>
</dbReference>
<protein>
    <recommendedName>
        <fullName evidence="9">Trimeric autotransporter adhesin YadA-like C-terminal membrane anchor domain-containing protein</fullName>
    </recommendedName>
</protein>
<dbReference type="SUPFAM" id="SSF54523">
    <property type="entry name" value="Pili subunits"/>
    <property type="match status" value="1"/>
</dbReference>
<keyword evidence="4" id="KW-0812">Transmembrane</keyword>
<dbReference type="AlphaFoldDB" id="A0A6I4HTP4"/>
<dbReference type="InterPro" id="IPR045584">
    <property type="entry name" value="Pilin-like"/>
</dbReference>
<feature type="domain" description="Trimeric autotransporter adhesin YadA-like C-terminal membrane anchor" evidence="9">
    <location>
        <begin position="87"/>
        <end position="138"/>
    </location>
</feature>
<dbReference type="GO" id="GO:0009986">
    <property type="term" value="C:cell surface"/>
    <property type="evidence" value="ECO:0007669"/>
    <property type="project" value="UniProtKB-SubCell"/>
</dbReference>
<evidence type="ECO:0000256" key="1">
    <source>
        <dbReference type="ARBA" id="ARBA00004241"/>
    </source>
</evidence>
<reference evidence="10 11" key="1">
    <citation type="submission" date="2019-11" db="EMBL/GenBank/DDBJ databases">
        <title>Multidrug-resistant Acinetobacter baumannii moving toward extensively drug-resistant over fifteen years in South of Brazil.</title>
        <authorList>
            <person name="Fedrigo N.H."/>
            <person name="Cerdeira L."/>
            <person name="Fuga B."/>
            <person name="Marini P.V.B."/>
            <person name="Shinohara D.R."/>
            <person name="Carrara-Marroni F.E."/>
            <person name="Lincopan N."/>
            <person name="Tognim M.C.B."/>
        </authorList>
    </citation>
    <scope>NUCLEOTIDE SEQUENCE [LARGE SCALE GENOMIC DNA]</scope>
    <source>
        <strain evidence="10 11">Ac576</strain>
    </source>
</reference>
<comment type="subcellular location">
    <subcellularLocation>
        <location evidence="2">Cell outer membrane</location>
    </subcellularLocation>
    <subcellularLocation>
        <location evidence="1">Cell surface</location>
    </subcellularLocation>
</comment>
<evidence type="ECO:0000256" key="3">
    <source>
        <dbReference type="ARBA" id="ARBA00022452"/>
    </source>
</evidence>
<evidence type="ECO:0000259" key="9">
    <source>
        <dbReference type="Pfam" id="PF03895"/>
    </source>
</evidence>
<evidence type="ECO:0000256" key="4">
    <source>
        <dbReference type="ARBA" id="ARBA00022692"/>
    </source>
</evidence>
<evidence type="ECO:0000313" key="10">
    <source>
        <dbReference type="EMBL" id="MVM94047.1"/>
    </source>
</evidence>
<dbReference type="Pfam" id="PF03895">
    <property type="entry name" value="YadA_anchor"/>
    <property type="match status" value="1"/>
</dbReference>
<keyword evidence="5" id="KW-0732">Signal</keyword>
<evidence type="ECO:0000256" key="6">
    <source>
        <dbReference type="ARBA" id="ARBA00023136"/>
    </source>
</evidence>
<dbReference type="Proteomes" id="UP000439424">
    <property type="component" value="Unassembled WGS sequence"/>
</dbReference>
<comment type="caution">
    <text evidence="10">The sequence shown here is derived from an EMBL/GenBank/DDBJ whole genome shotgun (WGS) entry which is preliminary data.</text>
</comment>
<keyword evidence="6" id="KW-0472">Membrane</keyword>
<accession>A0A6I4HTP4</accession>
<feature type="region of interest" description="Disordered" evidence="8">
    <location>
        <begin position="1"/>
        <end position="21"/>
    </location>
</feature>
<dbReference type="RefSeq" id="WP_171502485.1">
    <property type="nucleotide sequence ID" value="NZ_WPIP01000427.1"/>
</dbReference>
<dbReference type="EMBL" id="WPIP01000427">
    <property type="protein sequence ID" value="MVM94047.1"/>
    <property type="molecule type" value="Genomic_DNA"/>
</dbReference>
<feature type="non-terminal residue" evidence="10">
    <location>
        <position position="1"/>
    </location>
</feature>
<proteinExistence type="predicted"/>
<keyword evidence="7" id="KW-0998">Cell outer membrane</keyword>
<dbReference type="GO" id="GO:0009279">
    <property type="term" value="C:cell outer membrane"/>
    <property type="evidence" value="ECO:0007669"/>
    <property type="project" value="UniProtKB-SubCell"/>
</dbReference>